<sequence>MLRPSIGPLPAVADHLAWTLATSAVYTGYLTPCVSFILLTISSLLKEREGRRGGYKVLKGDGHLMPTHVRLRHHGIQIDLDGSQALTILSGLLLILCTLYPQLYTTWKGIYKAWGTHPFQLLNRAAV</sequence>
<keyword evidence="1" id="KW-1133">Transmembrane helix</keyword>
<dbReference type="EMBL" id="JAHXZJ010001864">
    <property type="protein sequence ID" value="KAH0548902.1"/>
    <property type="molecule type" value="Genomic_DNA"/>
</dbReference>
<reference evidence="2 3" key="1">
    <citation type="journal article" date="2021" name="J. Hered.">
        <title>A chromosome-level genome assembly of the parasitoid wasp, Cotesia glomerata (Hymenoptera: Braconidae).</title>
        <authorList>
            <person name="Pinto B.J."/>
            <person name="Weis J.J."/>
            <person name="Gamble T."/>
            <person name="Ode P.J."/>
            <person name="Paul R."/>
            <person name="Zaspel J.M."/>
        </authorList>
    </citation>
    <scope>NUCLEOTIDE SEQUENCE [LARGE SCALE GENOMIC DNA]</scope>
    <source>
        <strain evidence="2">CgM1</strain>
    </source>
</reference>
<evidence type="ECO:0000256" key="1">
    <source>
        <dbReference type="SAM" id="Phobius"/>
    </source>
</evidence>
<proteinExistence type="predicted"/>
<feature type="transmembrane region" description="Helical" evidence="1">
    <location>
        <begin position="26"/>
        <end position="45"/>
    </location>
</feature>
<keyword evidence="1" id="KW-0812">Transmembrane</keyword>
<name>A0AAV7ICQ9_COTGL</name>
<accession>A0AAV7ICQ9</accession>
<keyword evidence="1" id="KW-0472">Membrane</keyword>
<gene>
    <name evidence="2" type="ORF">KQX54_004138</name>
</gene>
<evidence type="ECO:0000313" key="3">
    <source>
        <dbReference type="Proteomes" id="UP000826195"/>
    </source>
</evidence>
<dbReference type="Proteomes" id="UP000826195">
    <property type="component" value="Unassembled WGS sequence"/>
</dbReference>
<dbReference type="AlphaFoldDB" id="A0AAV7ICQ9"/>
<keyword evidence="3" id="KW-1185">Reference proteome</keyword>
<comment type="caution">
    <text evidence="2">The sequence shown here is derived from an EMBL/GenBank/DDBJ whole genome shotgun (WGS) entry which is preliminary data.</text>
</comment>
<organism evidence="2 3">
    <name type="scientific">Cotesia glomerata</name>
    <name type="common">Lepidopteran parasitic wasp</name>
    <name type="synonym">Apanteles glomeratus</name>
    <dbReference type="NCBI Taxonomy" id="32391"/>
    <lineage>
        <taxon>Eukaryota</taxon>
        <taxon>Metazoa</taxon>
        <taxon>Ecdysozoa</taxon>
        <taxon>Arthropoda</taxon>
        <taxon>Hexapoda</taxon>
        <taxon>Insecta</taxon>
        <taxon>Pterygota</taxon>
        <taxon>Neoptera</taxon>
        <taxon>Endopterygota</taxon>
        <taxon>Hymenoptera</taxon>
        <taxon>Apocrita</taxon>
        <taxon>Ichneumonoidea</taxon>
        <taxon>Braconidae</taxon>
        <taxon>Microgastrinae</taxon>
        <taxon>Cotesia</taxon>
    </lineage>
</organism>
<protein>
    <submittedName>
        <fullName evidence="2">Uncharacterized protein</fullName>
    </submittedName>
</protein>
<evidence type="ECO:0000313" key="2">
    <source>
        <dbReference type="EMBL" id="KAH0548902.1"/>
    </source>
</evidence>